<evidence type="ECO:0000313" key="2">
    <source>
        <dbReference type="Proteomes" id="UP000029499"/>
    </source>
</evidence>
<proteinExistence type="predicted"/>
<dbReference type="AlphaFoldDB" id="A0A089YJE4"/>
<dbReference type="Pfam" id="PF10014">
    <property type="entry name" value="2OG-Fe_Oxy_2"/>
    <property type="match status" value="1"/>
</dbReference>
<dbReference type="KEGG" id="prh:LT40_03405"/>
<keyword evidence="2" id="KW-1185">Reference proteome</keyword>
<evidence type="ECO:0008006" key="3">
    <source>
        <dbReference type="Google" id="ProtNLM"/>
    </source>
</evidence>
<dbReference type="Proteomes" id="UP000029499">
    <property type="component" value="Chromosome"/>
</dbReference>
<name>A0A089YJE4_9PSED</name>
<dbReference type="Gene3D" id="2.60.120.620">
    <property type="entry name" value="q2cbj1_9rhob like domain"/>
    <property type="match status" value="1"/>
</dbReference>
<protein>
    <recommendedName>
        <fullName evidence="3">2OG-Fe dioxygenase family protein</fullName>
    </recommendedName>
</protein>
<gene>
    <name evidence="1" type="ORF">LT40_03405</name>
</gene>
<dbReference type="EMBL" id="CP009533">
    <property type="protein sequence ID" value="AIS16498.1"/>
    <property type="molecule type" value="Genomic_DNA"/>
</dbReference>
<accession>A0A089YJE4</accession>
<dbReference type="STRING" id="216142.LT40_03405"/>
<dbReference type="RefSeq" id="WP_043186486.1">
    <property type="nucleotide sequence ID" value="NZ_CP009533.1"/>
</dbReference>
<dbReference type="GO" id="GO:0051213">
    <property type="term" value="F:dioxygenase activity"/>
    <property type="evidence" value="ECO:0007669"/>
    <property type="project" value="InterPro"/>
</dbReference>
<sequence length="258" mass="29001">MDNIHKGAVPTGNLAPQIHTPLIADVCNEVSRNGFVFMQPATVAALLNTPVPGSVRGWEDFRLTWDHLDQDAFMGDGGTYRFRRYATFFTEQGSRHWQPRPHQPHYQTTAHNPLNGGIVRHFAPIPVHVCEGLVFSAVMDLCCACFNVMAAHCAWHIEVHQFRIDASKGAASPTPEGVHRDGVDFVFMLLVSRVNVMEGETSIYDNDHRLLAKHSMIHELEAAMLNDERVRHGVSPVIPIHPDRPAYRDVLVVTFKKR</sequence>
<organism evidence="1 2">
    <name type="scientific">Pseudomonas rhizosphaerae</name>
    <dbReference type="NCBI Taxonomy" id="216142"/>
    <lineage>
        <taxon>Bacteria</taxon>
        <taxon>Pseudomonadati</taxon>
        <taxon>Pseudomonadota</taxon>
        <taxon>Gammaproteobacteria</taxon>
        <taxon>Pseudomonadales</taxon>
        <taxon>Pseudomonadaceae</taxon>
        <taxon>Pseudomonas</taxon>
    </lineage>
</organism>
<dbReference type="HOGENOM" id="CLU_078728_0_0_6"/>
<dbReference type="eggNOG" id="COG4340">
    <property type="taxonomic scope" value="Bacteria"/>
</dbReference>
<evidence type="ECO:0000313" key="1">
    <source>
        <dbReference type="EMBL" id="AIS16498.1"/>
    </source>
</evidence>
<reference evidence="1 2" key="1">
    <citation type="journal article" date="2015" name="J. Biotechnol.">
        <title>Complete genome sequence of Pseudomonas rhizosphaerae IH5T (=DSM 16299T), a phosphate-solubilizing rhizobacterium for bacterial biofertilizer.</title>
        <authorList>
            <person name="Kwak Y."/>
            <person name="Jung B.K."/>
            <person name="Shin J.H."/>
        </authorList>
    </citation>
    <scope>NUCLEOTIDE SEQUENCE [LARGE SCALE GENOMIC DNA]</scope>
    <source>
        <strain evidence="1">DSM 16299</strain>
    </source>
</reference>
<dbReference type="InterPro" id="IPR018724">
    <property type="entry name" value="2OG-Fe_dioxygenase"/>
</dbReference>